<comment type="caution">
    <text evidence="1">The sequence shown here is derived from an EMBL/GenBank/DDBJ whole genome shotgun (WGS) entry which is preliminary data.</text>
</comment>
<dbReference type="EMBL" id="QKSB01000006">
    <property type="protein sequence ID" value="PZE16886.1"/>
    <property type="molecule type" value="Genomic_DNA"/>
</dbReference>
<accession>A0A2W1NFS2</accession>
<sequence>MQSKLQIPPKTLNALKKHDFLAKTYQQLNKDLNGLLETKLMVNASPSHEPLTELIHQLAPIVIELTEKNKLAQFIYSIDLKESTFKSYLNATLSQNDFLAHIVIRAAQKVYLRTYFKSF</sequence>
<dbReference type="Proteomes" id="UP000249248">
    <property type="component" value="Unassembled WGS sequence"/>
</dbReference>
<organism evidence="1 2">
    <name type="scientific">Putridiphycobacter roseus</name>
    <dbReference type="NCBI Taxonomy" id="2219161"/>
    <lineage>
        <taxon>Bacteria</taxon>
        <taxon>Pseudomonadati</taxon>
        <taxon>Bacteroidota</taxon>
        <taxon>Flavobacteriia</taxon>
        <taxon>Flavobacteriales</taxon>
        <taxon>Crocinitomicaceae</taxon>
        <taxon>Putridiphycobacter</taxon>
    </lineage>
</organism>
<name>A0A2W1NFS2_9FLAO</name>
<keyword evidence="2" id="KW-1185">Reference proteome</keyword>
<dbReference type="AlphaFoldDB" id="A0A2W1NFS2"/>
<evidence type="ECO:0000313" key="2">
    <source>
        <dbReference type="Proteomes" id="UP000249248"/>
    </source>
</evidence>
<proteinExistence type="predicted"/>
<gene>
    <name evidence="1" type="ORF">DNU06_11560</name>
</gene>
<evidence type="ECO:0000313" key="1">
    <source>
        <dbReference type="EMBL" id="PZE16886.1"/>
    </source>
</evidence>
<reference evidence="1 2" key="1">
    <citation type="submission" date="2018-06" db="EMBL/GenBank/DDBJ databases">
        <title>The draft genome sequence of Crocinitomix sp. SM1701.</title>
        <authorList>
            <person name="Zhang X."/>
        </authorList>
    </citation>
    <scope>NUCLEOTIDE SEQUENCE [LARGE SCALE GENOMIC DNA]</scope>
    <source>
        <strain evidence="1 2">SM1701</strain>
    </source>
</reference>
<dbReference type="RefSeq" id="WP_111063495.1">
    <property type="nucleotide sequence ID" value="NZ_JBHUCU010000007.1"/>
</dbReference>
<protein>
    <submittedName>
        <fullName evidence="1">Uncharacterized protein</fullName>
    </submittedName>
</protein>